<reference evidence="2 3" key="1">
    <citation type="submission" date="2016-10" db="EMBL/GenBank/DDBJ databases">
        <authorList>
            <person name="de Groot N.N."/>
        </authorList>
    </citation>
    <scope>NUCLEOTIDE SEQUENCE [LARGE SCALE GENOMIC DNA]</scope>
    <source>
        <strain evidence="2 3">CPCC 201354</strain>
    </source>
</reference>
<dbReference type="EMBL" id="FNCN01000001">
    <property type="protein sequence ID" value="SDG06502.1"/>
    <property type="molecule type" value="Genomic_DNA"/>
</dbReference>
<name>A0A1G7R6U4_9ACTN</name>
<evidence type="ECO:0000313" key="3">
    <source>
        <dbReference type="Proteomes" id="UP000198923"/>
    </source>
</evidence>
<proteinExistence type="predicted"/>
<dbReference type="Proteomes" id="UP000198923">
    <property type="component" value="Unassembled WGS sequence"/>
</dbReference>
<keyword evidence="3" id="KW-1185">Reference proteome</keyword>
<sequence length="56" mass="6096">MGFADGRICCGMTCALRRAPLVPRGAVHMYKEFAAEVVMWMIPVIVLIGLAIMITA</sequence>
<keyword evidence="1" id="KW-1133">Transmembrane helix</keyword>
<organism evidence="2 3">
    <name type="scientific">Sinosporangium album</name>
    <dbReference type="NCBI Taxonomy" id="504805"/>
    <lineage>
        <taxon>Bacteria</taxon>
        <taxon>Bacillati</taxon>
        <taxon>Actinomycetota</taxon>
        <taxon>Actinomycetes</taxon>
        <taxon>Streptosporangiales</taxon>
        <taxon>Streptosporangiaceae</taxon>
        <taxon>Sinosporangium</taxon>
    </lineage>
</organism>
<keyword evidence="1" id="KW-0812">Transmembrane</keyword>
<evidence type="ECO:0000313" key="2">
    <source>
        <dbReference type="EMBL" id="SDG06502.1"/>
    </source>
</evidence>
<evidence type="ECO:0000256" key="1">
    <source>
        <dbReference type="SAM" id="Phobius"/>
    </source>
</evidence>
<feature type="transmembrane region" description="Helical" evidence="1">
    <location>
        <begin position="37"/>
        <end position="55"/>
    </location>
</feature>
<accession>A0A1G7R6U4</accession>
<protein>
    <submittedName>
        <fullName evidence="2">Uncharacterized protein</fullName>
    </submittedName>
</protein>
<gene>
    <name evidence="2" type="ORF">SAMN05421505_101282</name>
</gene>
<dbReference type="AlphaFoldDB" id="A0A1G7R6U4"/>
<keyword evidence="1" id="KW-0472">Membrane</keyword>